<dbReference type="GO" id="GO:0044571">
    <property type="term" value="P:[2Fe-2S] cluster assembly"/>
    <property type="evidence" value="ECO:0007669"/>
    <property type="project" value="InterPro"/>
</dbReference>
<evidence type="ECO:0000259" key="3">
    <source>
        <dbReference type="PROSITE" id="PS50076"/>
    </source>
</evidence>
<dbReference type="Pfam" id="PF07743">
    <property type="entry name" value="HSCB_C"/>
    <property type="match status" value="1"/>
</dbReference>
<keyword evidence="2" id="KW-0143">Chaperone</keyword>
<dbReference type="InterPro" id="IPR036869">
    <property type="entry name" value="J_dom_sf"/>
</dbReference>
<dbReference type="CDD" id="cd06257">
    <property type="entry name" value="DnaJ"/>
    <property type="match status" value="1"/>
</dbReference>
<feature type="domain" description="J" evidence="3">
    <location>
        <begin position="94"/>
        <end position="168"/>
    </location>
</feature>
<proteinExistence type="inferred from homology"/>
<dbReference type="PROSITE" id="PS50076">
    <property type="entry name" value="DNAJ_2"/>
    <property type="match status" value="1"/>
</dbReference>
<evidence type="ECO:0000313" key="4">
    <source>
        <dbReference type="EMBL" id="CAE0638337.1"/>
    </source>
</evidence>
<dbReference type="InterPro" id="IPR001623">
    <property type="entry name" value="DnaJ_domain"/>
</dbReference>
<dbReference type="PANTHER" id="PTHR14021:SF15">
    <property type="entry name" value="IRON-SULFUR CLUSTER CO-CHAPERONE PROTEIN HSCB"/>
    <property type="match status" value="1"/>
</dbReference>
<sequence>MSCASYAPKISTYARLKIDYGKSRSLISLFQTQRSIPNHDSVQINRKYILHRNFSAEASKNCEAESSCWQCGLRDRCSGFFCDCGALQPLQNENYFEILKCPVHFDVDMKYLEQNYWKLQKQLHPDLYGTRHQIEQELSAQNSSQVNHAYQTLKDPVERVKYLLSLYGIEVLHEQSGTQEVDPMFLMQVMEMREEIEEAKTPHKIEQLMQTNHHAIDQTLRSIKTLFDGKELTKIAEEAVKLQYYTRINAEACQKLDELEPDH</sequence>
<protein>
    <recommendedName>
        <fullName evidence="3">J domain-containing protein</fullName>
    </recommendedName>
</protein>
<dbReference type="InterPro" id="IPR036386">
    <property type="entry name" value="HscB_C_sf"/>
</dbReference>
<dbReference type="PANTHER" id="PTHR14021">
    <property type="entry name" value="IRON-SULFUR CLUSTER CO-CHAPERONE PROTEIN HSCB"/>
    <property type="match status" value="1"/>
</dbReference>
<dbReference type="InterPro" id="IPR004640">
    <property type="entry name" value="HscB"/>
</dbReference>
<dbReference type="HAMAP" id="MF_00682">
    <property type="entry name" value="HscB"/>
    <property type="match status" value="1"/>
</dbReference>
<comment type="similarity">
    <text evidence="1">Belongs to the HscB family.</text>
</comment>
<dbReference type="SMART" id="SM00271">
    <property type="entry name" value="DnaJ"/>
    <property type="match status" value="1"/>
</dbReference>
<dbReference type="Pfam" id="PF00226">
    <property type="entry name" value="DnaJ"/>
    <property type="match status" value="1"/>
</dbReference>
<evidence type="ECO:0000256" key="2">
    <source>
        <dbReference type="ARBA" id="ARBA00023186"/>
    </source>
</evidence>
<reference evidence="4" key="1">
    <citation type="submission" date="2021-01" db="EMBL/GenBank/DDBJ databases">
        <authorList>
            <person name="Corre E."/>
            <person name="Pelletier E."/>
            <person name="Niang G."/>
            <person name="Scheremetjew M."/>
            <person name="Finn R."/>
            <person name="Kale V."/>
            <person name="Holt S."/>
            <person name="Cochrane G."/>
            <person name="Meng A."/>
            <person name="Brown T."/>
            <person name="Cohen L."/>
        </authorList>
    </citation>
    <scope>NUCLEOTIDE SEQUENCE</scope>
    <source>
        <strain evidence="4">CCMP3107</strain>
    </source>
</reference>
<evidence type="ECO:0000256" key="1">
    <source>
        <dbReference type="ARBA" id="ARBA00010476"/>
    </source>
</evidence>
<dbReference type="AlphaFoldDB" id="A0A7S3Y1H3"/>
<dbReference type="GO" id="GO:0001671">
    <property type="term" value="F:ATPase activator activity"/>
    <property type="evidence" value="ECO:0007669"/>
    <property type="project" value="InterPro"/>
</dbReference>
<dbReference type="SUPFAM" id="SSF46565">
    <property type="entry name" value="Chaperone J-domain"/>
    <property type="match status" value="1"/>
</dbReference>
<accession>A0A7S3Y1H3</accession>
<name>A0A7S3Y1H3_HETAK</name>
<dbReference type="EMBL" id="HBIU01037269">
    <property type="protein sequence ID" value="CAE0638337.1"/>
    <property type="molecule type" value="Transcribed_RNA"/>
</dbReference>
<dbReference type="NCBIfam" id="TIGR00714">
    <property type="entry name" value="hscB"/>
    <property type="match status" value="1"/>
</dbReference>
<dbReference type="SUPFAM" id="SSF47144">
    <property type="entry name" value="HSC20 (HSCB), C-terminal oligomerisation domain"/>
    <property type="match status" value="1"/>
</dbReference>
<dbReference type="GO" id="GO:0005739">
    <property type="term" value="C:mitochondrion"/>
    <property type="evidence" value="ECO:0007669"/>
    <property type="project" value="TreeGrafter"/>
</dbReference>
<dbReference type="GO" id="GO:0051087">
    <property type="term" value="F:protein-folding chaperone binding"/>
    <property type="evidence" value="ECO:0007669"/>
    <property type="project" value="InterPro"/>
</dbReference>
<dbReference type="Gene3D" id="1.20.1280.20">
    <property type="entry name" value="HscB, C-terminal domain"/>
    <property type="match status" value="1"/>
</dbReference>
<gene>
    <name evidence="4" type="ORF">HAKA00212_LOCUS17119</name>
</gene>
<organism evidence="4">
    <name type="scientific">Heterosigma akashiwo</name>
    <name type="common">Chromophytic alga</name>
    <name type="synonym">Heterosigma carterae</name>
    <dbReference type="NCBI Taxonomy" id="2829"/>
    <lineage>
        <taxon>Eukaryota</taxon>
        <taxon>Sar</taxon>
        <taxon>Stramenopiles</taxon>
        <taxon>Ochrophyta</taxon>
        <taxon>Raphidophyceae</taxon>
        <taxon>Chattonellales</taxon>
        <taxon>Chattonellaceae</taxon>
        <taxon>Heterosigma</taxon>
    </lineage>
</organism>
<dbReference type="GO" id="GO:0051259">
    <property type="term" value="P:protein complex oligomerization"/>
    <property type="evidence" value="ECO:0007669"/>
    <property type="project" value="InterPro"/>
</dbReference>
<dbReference type="InterPro" id="IPR009073">
    <property type="entry name" value="HscB_oligo_C"/>
</dbReference>
<dbReference type="Gene3D" id="1.10.287.110">
    <property type="entry name" value="DnaJ domain"/>
    <property type="match status" value="1"/>
</dbReference>